<evidence type="ECO:0000313" key="10">
    <source>
        <dbReference type="Proteomes" id="UP001152798"/>
    </source>
</evidence>
<comment type="subcellular location">
    <subcellularLocation>
        <location evidence="1 7">Nucleus</location>
        <location evidence="1 7">Nucleolus</location>
    </subcellularLocation>
</comment>
<gene>
    <name evidence="9" type="ORF">NEZAVI_LOCUS14970</name>
</gene>
<feature type="compositionally biased region" description="Basic residues" evidence="8">
    <location>
        <begin position="593"/>
        <end position="606"/>
    </location>
</feature>
<evidence type="ECO:0000256" key="4">
    <source>
        <dbReference type="ARBA" id="ARBA00023242"/>
    </source>
</evidence>
<keyword evidence="5 7" id="KW-0687">Ribonucleoprotein</keyword>
<keyword evidence="4 7" id="KW-0539">Nucleus</keyword>
<name>A0A9P0HRY2_NEZVI</name>
<sequence length="606" mass="69779">MDTINSVLAKFEEPKSKPLNYIRKSALKSSNTQELLADVFKLMVCRSDRTNRRRNALLKEIFIQDFESEQIWQQIELRNKTVKTYIPGITKLLLNKSEVKFPYIKKADLVESSQVDNSKDDTITVENDETSSDESEDNVDDEEIPDKAANIEDMNDEDEEYTSDQADEAPEVKVERKASSKTGDMFFDLNEMESFLEKAENEEGGNDGIDYFTDMLSDEEEDSDQPMYNDFFEDPSSKKTLRNKKKNDDSDLSDENDEVEGEGNHFRKRLKRKPENSDKAEDSKKVRFMSDEDETDSDEDETKQKSSFEKKNSRLKEHIAKLEDKALSEKPWPQKGEVDSQGRPENSLLEEIVDVDLSTRPAPVMTEKVTLDLESIIIKRIKDRAFDDVERKIKPVHVQHELKKELVLNQEKSKLSLAQVYEQEFLSKQEVNNDQEPVESKEITQQKEEIIKMMKSVFKKLDTLSNFHYTPKPVIEELKIISNAPAISLEEAIPMAVAESSTLAPQEVSGKKRELMGKDERTKTDKRRERRKKKAFLSNKFKKSKNVGSLASKVLKSKKVSLVEPTNKDKAISTSTKFFTKLQENSEAGTLIKKPKEKPLKFKPHK</sequence>
<feature type="compositionally biased region" description="Acidic residues" evidence="8">
    <location>
        <begin position="153"/>
        <end position="169"/>
    </location>
</feature>
<dbReference type="OrthoDB" id="445326at2759"/>
<keyword evidence="2 7" id="KW-0690">Ribosome biogenesis</keyword>
<dbReference type="Pfam" id="PF04006">
    <property type="entry name" value="Mpp10"/>
    <property type="match status" value="1"/>
</dbReference>
<dbReference type="Proteomes" id="UP001152798">
    <property type="component" value="Chromosome 7"/>
</dbReference>
<feature type="compositionally biased region" description="Acidic residues" evidence="8">
    <location>
        <begin position="126"/>
        <end position="144"/>
    </location>
</feature>
<evidence type="ECO:0000256" key="2">
    <source>
        <dbReference type="ARBA" id="ARBA00022517"/>
    </source>
</evidence>
<feature type="region of interest" description="Disordered" evidence="8">
    <location>
        <begin position="584"/>
        <end position="606"/>
    </location>
</feature>
<feature type="compositionally biased region" description="Acidic residues" evidence="8">
    <location>
        <begin position="250"/>
        <end position="261"/>
    </location>
</feature>
<feature type="region of interest" description="Disordered" evidence="8">
    <location>
        <begin position="115"/>
        <end position="347"/>
    </location>
</feature>
<reference evidence="9" key="1">
    <citation type="submission" date="2022-01" db="EMBL/GenBank/DDBJ databases">
        <authorList>
            <person name="King R."/>
        </authorList>
    </citation>
    <scope>NUCLEOTIDE SEQUENCE</scope>
</reference>
<proteinExistence type="inferred from homology"/>
<dbReference type="GO" id="GO:0034457">
    <property type="term" value="C:Mpp10 complex"/>
    <property type="evidence" value="ECO:0007669"/>
    <property type="project" value="UniProtKB-UniRule"/>
</dbReference>
<keyword evidence="10" id="KW-1185">Reference proteome</keyword>
<dbReference type="GO" id="GO:0006364">
    <property type="term" value="P:rRNA processing"/>
    <property type="evidence" value="ECO:0007669"/>
    <property type="project" value="UniProtKB-KW"/>
</dbReference>
<accession>A0A9P0HRY2</accession>
<organism evidence="9 10">
    <name type="scientific">Nezara viridula</name>
    <name type="common">Southern green stink bug</name>
    <name type="synonym">Cimex viridulus</name>
    <dbReference type="NCBI Taxonomy" id="85310"/>
    <lineage>
        <taxon>Eukaryota</taxon>
        <taxon>Metazoa</taxon>
        <taxon>Ecdysozoa</taxon>
        <taxon>Arthropoda</taxon>
        <taxon>Hexapoda</taxon>
        <taxon>Insecta</taxon>
        <taxon>Pterygota</taxon>
        <taxon>Neoptera</taxon>
        <taxon>Paraneoptera</taxon>
        <taxon>Hemiptera</taxon>
        <taxon>Heteroptera</taxon>
        <taxon>Panheteroptera</taxon>
        <taxon>Pentatomomorpha</taxon>
        <taxon>Pentatomoidea</taxon>
        <taxon>Pentatomidae</taxon>
        <taxon>Pentatominae</taxon>
        <taxon>Nezara</taxon>
    </lineage>
</organism>
<keyword evidence="3 7" id="KW-0698">rRNA processing</keyword>
<feature type="region of interest" description="Disordered" evidence="8">
    <location>
        <begin position="503"/>
        <end position="532"/>
    </location>
</feature>
<dbReference type="GO" id="GO:0005732">
    <property type="term" value="C:sno(s)RNA-containing ribonucleoprotein complex"/>
    <property type="evidence" value="ECO:0007669"/>
    <property type="project" value="UniProtKB-UniRule"/>
</dbReference>
<dbReference type="PIRSF" id="PIRSF017300">
    <property type="entry name" value="snoRNP_Mpp10"/>
    <property type="match status" value="1"/>
</dbReference>
<feature type="compositionally biased region" description="Acidic residues" evidence="8">
    <location>
        <begin position="291"/>
        <end position="301"/>
    </location>
</feature>
<comment type="similarity">
    <text evidence="6 7">Belongs to the MPP10 family.</text>
</comment>
<evidence type="ECO:0000256" key="8">
    <source>
        <dbReference type="SAM" id="MobiDB-lite"/>
    </source>
</evidence>
<dbReference type="EMBL" id="OV725083">
    <property type="protein sequence ID" value="CAH1407189.1"/>
    <property type="molecule type" value="Genomic_DNA"/>
</dbReference>
<comment type="function">
    <text evidence="7">Involved in nucleolar processing of pre-18S ribosomal RNA.</text>
</comment>
<feature type="compositionally biased region" description="Basic and acidic residues" evidence="8">
    <location>
        <begin position="509"/>
        <end position="527"/>
    </location>
</feature>
<feature type="compositionally biased region" description="Basic and acidic residues" evidence="8">
    <location>
        <begin position="302"/>
        <end position="328"/>
    </location>
</feature>
<evidence type="ECO:0000256" key="1">
    <source>
        <dbReference type="ARBA" id="ARBA00004604"/>
    </source>
</evidence>
<feature type="compositionally biased region" description="Basic and acidic residues" evidence="8">
    <location>
        <begin position="273"/>
        <end position="290"/>
    </location>
</feature>
<protein>
    <recommendedName>
        <fullName evidence="7">U3 small nucleolar ribonucleoprotein protein MPP10</fullName>
    </recommendedName>
</protein>
<dbReference type="InterPro" id="IPR012173">
    <property type="entry name" value="Mpp10"/>
</dbReference>
<evidence type="ECO:0000256" key="5">
    <source>
        <dbReference type="ARBA" id="ARBA00023274"/>
    </source>
</evidence>
<dbReference type="PANTHER" id="PTHR17039:SF0">
    <property type="entry name" value="U3 SMALL NUCLEOLAR RIBONUCLEOPROTEIN PROTEIN MPP10"/>
    <property type="match status" value="1"/>
</dbReference>
<dbReference type="PANTHER" id="PTHR17039">
    <property type="entry name" value="U3 SMALL NUCLEOLAR RIBONUCLEOPROTEIN PROTEIN MPP10"/>
    <property type="match status" value="1"/>
</dbReference>
<dbReference type="AlphaFoldDB" id="A0A9P0HRY2"/>
<evidence type="ECO:0000313" key="9">
    <source>
        <dbReference type="EMBL" id="CAH1407189.1"/>
    </source>
</evidence>
<evidence type="ECO:0000256" key="6">
    <source>
        <dbReference type="ARBA" id="ARBA00029455"/>
    </source>
</evidence>
<evidence type="ECO:0000256" key="7">
    <source>
        <dbReference type="PIRNR" id="PIRNR017300"/>
    </source>
</evidence>
<dbReference type="GO" id="GO:0032040">
    <property type="term" value="C:small-subunit processome"/>
    <property type="evidence" value="ECO:0007669"/>
    <property type="project" value="TreeGrafter"/>
</dbReference>
<evidence type="ECO:0000256" key="3">
    <source>
        <dbReference type="ARBA" id="ARBA00022552"/>
    </source>
</evidence>